<organism evidence="1 2">
    <name type="scientific">Rhabditophanes sp. KR3021</name>
    <dbReference type="NCBI Taxonomy" id="114890"/>
    <lineage>
        <taxon>Eukaryota</taxon>
        <taxon>Metazoa</taxon>
        <taxon>Ecdysozoa</taxon>
        <taxon>Nematoda</taxon>
        <taxon>Chromadorea</taxon>
        <taxon>Rhabditida</taxon>
        <taxon>Tylenchina</taxon>
        <taxon>Panagrolaimomorpha</taxon>
        <taxon>Strongyloidoidea</taxon>
        <taxon>Alloionematidae</taxon>
        <taxon>Rhabditophanes</taxon>
    </lineage>
</organism>
<protein>
    <submittedName>
        <fullName evidence="2">5-oxoprolinase</fullName>
    </submittedName>
</protein>
<evidence type="ECO:0000313" key="1">
    <source>
        <dbReference type="Proteomes" id="UP000095286"/>
    </source>
</evidence>
<proteinExistence type="predicted"/>
<accession>A0AC35U4K0</accession>
<name>A0AC35U4K0_9BILA</name>
<reference evidence="2" key="1">
    <citation type="submission" date="2016-11" db="UniProtKB">
        <authorList>
            <consortium name="WormBaseParasite"/>
        </authorList>
    </citation>
    <scope>IDENTIFICATION</scope>
    <source>
        <strain evidence="2">KR3021</strain>
    </source>
</reference>
<sequence length="1270" mass="138788">MVCSEKKVRLGKLGFAIDRGGTFTDIVCCFPCGKIEKLKLLSEDPAKYESAPTEGIRRFLELFTENKIGRNETIPTENIEWIRMGTTVATNALLEKKGERSALIITKGFKDILHIGNQTRPDLFDLRIDKPEAPCEQIVEIDERVIVGTADIYRHEELKICGKPVKNGPYENMFVEKEIDVEELRKVFKNLKEQKFNSIAVSLMNAYAYPENENLVNTIAEEFDFGHISISHKVNNMTKFVPRTYTVITDAYLTPVVKTYIDSFKKNFANNLREVNLEFMRSDGGLCTMSDFIGSRAILSGPAGGVVGVSITAFDKQDPQPVIGFDMGGTSTDVSRYNGSFEQTLETQIAGLSIQVPQMDILTVAAGGGSRLFFRDGRFIVGPESAGSDPGPICYRKNGYLTITDANVILKKVVPEHFPKIFGPNGDLSLDYDSSYKAFVELTKQVNEHIKTLGKPEMCVESVAEGFINVANETMCRPIRNLTEGKGHNTASHVLASFGGGGGQHACAVAEKLGITKIKISPHSGLLSAYGIGAADTVVDELIPYGQALDESKGTRQFLTKAVTDLFEKNVNKLLRSGFCKDDIKNVTEAHFRYLNTDSTIPIIINHTNVDYENLISVDELEIAKDTFERIHEEQFGFAHHHRKVIIQDIRTISSAKRFSYPEISLDTKGPSEYIRDEDSKCWFNNGWHETKCVHTKNLSRGNIISGPALLLDANCTIVVDPNCEAVIEKDGSVTITIEDKGLKKIGVDLNPIHLSIFSHRLMSIAEQMGKVLQRTAISTNIKERLDFSCALFGTNGDLIANAPHIPVHLGGMQTAVKYLINLKGRDGIKPGESVISNHPKEGGSHLPDLTIITPIYISNQTYPDFYVANRGHHSDIGGLCPGSMPPNSSTLLQEGAIFKDCFTIVEGGKFLEQKVTDQLMKPAEVAGCTGTRQLTDNLADLKAQIAANKKGIDLLKELCKEYGIDVVQAYMAHITENADLCVRNFLKSQKSSVLEAIDHMDDGTAIKLKITIDKEDGSAIFDFTGTGPQSKTNLNAPEGVTKAAVIYCIRCMVGREIPLNQGCLNPIKIIIPQDTILNPGDEAAVVGGNVLTSQRLCDVILAAFEACAASQGCMNNITFGSNLMGGYYETISGGAGATPDCNGRSGVHTHMTNTRITDPEIVETRYPVIVRQFALREHSGGLGKHHGGDGVIRELQFRVPVTLSVLTERRKTVPFGICGGQNALPGINLLQSIGKEEKDIGGKATIDIKAGDTLKILTPGGGGFGLPEN</sequence>
<dbReference type="Proteomes" id="UP000095286">
    <property type="component" value="Unplaced"/>
</dbReference>
<evidence type="ECO:0000313" key="2">
    <source>
        <dbReference type="WBParaSite" id="RSKR_0000750400.1"/>
    </source>
</evidence>
<dbReference type="WBParaSite" id="RSKR_0000750400.1">
    <property type="protein sequence ID" value="RSKR_0000750400.1"/>
    <property type="gene ID" value="RSKR_0000750400"/>
</dbReference>